<dbReference type="RefSeq" id="WP_243551374.1">
    <property type="nucleotide sequence ID" value="NZ_CP094532.1"/>
</dbReference>
<dbReference type="Proteomes" id="UP000831460">
    <property type="component" value="Chromosome"/>
</dbReference>
<dbReference type="Pfam" id="PF22677">
    <property type="entry name" value="Ble-like_N"/>
    <property type="match status" value="1"/>
</dbReference>
<dbReference type="InterPro" id="IPR029068">
    <property type="entry name" value="Glyas_Bleomycin-R_OHBP_Dase"/>
</dbReference>
<name>A0ABY4BT00_9FLAO</name>
<keyword evidence="3" id="KW-1185">Reference proteome</keyword>
<gene>
    <name evidence="2" type="ORF">MTP09_06720</name>
</gene>
<dbReference type="PANTHER" id="PTHR33993">
    <property type="entry name" value="GLYOXALASE-RELATED"/>
    <property type="match status" value="1"/>
</dbReference>
<sequence length="133" mass="14875">MENTHFNVSMWFEIYVQDMDRAQRFYEEVLQIKMTPMSDPTDESMKMVGFPSPNSMEKMFPGSSGSLVQMHGVPSGGNSTIVYFGCEDCSVEEARVENAGGKIFKPKMSIGEYGFMSLVTDTEGNMIGLHSMK</sequence>
<reference evidence="2 3" key="1">
    <citation type="submission" date="2022-03" db="EMBL/GenBank/DDBJ databases">
        <title>Chryseobacterium sp. isolated from particulate matters in swine house.</title>
        <authorList>
            <person name="Won M."/>
            <person name="Kim S.-J."/>
            <person name="Kwon S.-W."/>
        </authorList>
    </citation>
    <scope>NUCLEOTIDE SEQUENCE [LARGE SCALE GENOMIC DNA]</scope>
    <source>
        <strain evidence="2 3">SC2-2</strain>
    </source>
</reference>
<dbReference type="InterPro" id="IPR052164">
    <property type="entry name" value="Anthracycline_SecMetBiosynth"/>
</dbReference>
<dbReference type="PANTHER" id="PTHR33993:SF2">
    <property type="entry name" value="VOC DOMAIN-CONTAINING PROTEIN"/>
    <property type="match status" value="1"/>
</dbReference>
<evidence type="ECO:0000313" key="3">
    <source>
        <dbReference type="Proteomes" id="UP000831460"/>
    </source>
</evidence>
<dbReference type="Gene3D" id="3.10.180.10">
    <property type="entry name" value="2,3-Dihydroxybiphenyl 1,2-Dioxygenase, domain 1"/>
    <property type="match status" value="1"/>
</dbReference>
<protein>
    <submittedName>
        <fullName evidence="2">VOC family protein</fullName>
    </submittedName>
</protein>
<feature type="domain" description="Glyoxalase/Bleomycin resistance-like N-terminal" evidence="1">
    <location>
        <begin position="9"/>
        <end position="37"/>
    </location>
</feature>
<evidence type="ECO:0000313" key="2">
    <source>
        <dbReference type="EMBL" id="UOE42322.1"/>
    </source>
</evidence>
<dbReference type="InterPro" id="IPR053863">
    <property type="entry name" value="Glyoxy/Ble-like_N"/>
</dbReference>
<organism evidence="2 3">
    <name type="scientific">Chryseobacterium suipulveris</name>
    <dbReference type="NCBI Taxonomy" id="2929800"/>
    <lineage>
        <taxon>Bacteria</taxon>
        <taxon>Pseudomonadati</taxon>
        <taxon>Bacteroidota</taxon>
        <taxon>Flavobacteriia</taxon>
        <taxon>Flavobacteriales</taxon>
        <taxon>Weeksellaceae</taxon>
        <taxon>Chryseobacterium group</taxon>
        <taxon>Chryseobacterium</taxon>
    </lineage>
</organism>
<proteinExistence type="predicted"/>
<dbReference type="SUPFAM" id="SSF54593">
    <property type="entry name" value="Glyoxalase/Bleomycin resistance protein/Dihydroxybiphenyl dioxygenase"/>
    <property type="match status" value="1"/>
</dbReference>
<dbReference type="EMBL" id="CP094532">
    <property type="protein sequence ID" value="UOE42322.1"/>
    <property type="molecule type" value="Genomic_DNA"/>
</dbReference>
<dbReference type="CDD" id="cd07247">
    <property type="entry name" value="SgaA_N_like"/>
    <property type="match status" value="1"/>
</dbReference>
<evidence type="ECO:0000259" key="1">
    <source>
        <dbReference type="Pfam" id="PF22677"/>
    </source>
</evidence>
<accession>A0ABY4BT00</accession>